<keyword evidence="4 10" id="KW-1003">Cell membrane</keyword>
<evidence type="ECO:0000256" key="4">
    <source>
        <dbReference type="ARBA" id="ARBA00022475"/>
    </source>
</evidence>
<comment type="similarity">
    <text evidence="3 10">Belongs to the FliL family.</text>
</comment>
<organism evidence="12 13">
    <name type="scientific">Hippea maritima (strain ATCC 700847 / DSM 10411 / MH2)</name>
    <dbReference type="NCBI Taxonomy" id="760142"/>
    <lineage>
        <taxon>Bacteria</taxon>
        <taxon>Pseudomonadati</taxon>
        <taxon>Campylobacterota</taxon>
        <taxon>Desulfurellia</taxon>
        <taxon>Desulfurellales</taxon>
        <taxon>Hippeaceae</taxon>
        <taxon>Hippea</taxon>
    </lineage>
</organism>
<name>F2LVQ4_HIPMA</name>
<protein>
    <recommendedName>
        <fullName evidence="10">Flagellar protein FliL</fullName>
    </recommendedName>
</protein>
<evidence type="ECO:0000256" key="6">
    <source>
        <dbReference type="ARBA" id="ARBA00022692"/>
    </source>
</evidence>
<evidence type="ECO:0000256" key="11">
    <source>
        <dbReference type="SAM" id="MobiDB-lite"/>
    </source>
</evidence>
<accession>F2LVQ4</accession>
<comment type="subcellular location">
    <subcellularLocation>
        <location evidence="2">Cell membrane</location>
        <topology evidence="2">Single-pass membrane protein</topology>
    </subcellularLocation>
</comment>
<dbReference type="GO" id="GO:0071978">
    <property type="term" value="P:bacterial-type flagellum-dependent swarming motility"/>
    <property type="evidence" value="ECO:0007669"/>
    <property type="project" value="TreeGrafter"/>
</dbReference>
<dbReference type="InterPro" id="IPR005503">
    <property type="entry name" value="FliL"/>
</dbReference>
<comment type="function">
    <text evidence="1 10">Controls the rotational direction of flagella during chemotaxis.</text>
</comment>
<evidence type="ECO:0000313" key="13">
    <source>
        <dbReference type="Proteomes" id="UP000008139"/>
    </source>
</evidence>
<evidence type="ECO:0000256" key="10">
    <source>
        <dbReference type="RuleBase" id="RU364125"/>
    </source>
</evidence>
<feature type="compositionally biased region" description="Basic and acidic residues" evidence="11">
    <location>
        <begin position="57"/>
        <end position="66"/>
    </location>
</feature>
<evidence type="ECO:0000256" key="2">
    <source>
        <dbReference type="ARBA" id="ARBA00004162"/>
    </source>
</evidence>
<dbReference type="KEGG" id="hmr:Hipma_0868"/>
<reference evidence="12 13" key="1">
    <citation type="journal article" date="2011" name="Stand. Genomic Sci.">
        <title>Complete genome sequence of the thermophilic sulfur-reducer Hippea maritima type strain (MH(2)).</title>
        <authorList>
            <person name="Huntemann M."/>
            <person name="Lu M."/>
            <person name="Nolan M."/>
            <person name="Lapidus A."/>
            <person name="Lucas S."/>
            <person name="Hammon N."/>
            <person name="Deshpande S."/>
            <person name="Cheng J.F."/>
            <person name="Tapia R."/>
            <person name="Han C."/>
            <person name="Goodwin L."/>
            <person name="Pitluck S."/>
            <person name="Liolios K."/>
            <person name="Pagani I."/>
            <person name="Ivanova N."/>
            <person name="Ovchinikova G."/>
            <person name="Pati A."/>
            <person name="Chen A."/>
            <person name="Palaniappan K."/>
            <person name="Land M."/>
            <person name="Hauser L."/>
            <person name="Jeffries C.D."/>
            <person name="Detter J.C."/>
            <person name="Brambilla E.M."/>
            <person name="Rohde M."/>
            <person name="Spring S."/>
            <person name="Goker M."/>
            <person name="Woyke T."/>
            <person name="Bristow J."/>
            <person name="Eisen J.A."/>
            <person name="Markowitz V."/>
            <person name="Hugenholtz P."/>
            <person name="Kyrpides N.C."/>
            <person name="Klenk H.P."/>
            <person name="Mavromatis K."/>
        </authorList>
    </citation>
    <scope>NUCLEOTIDE SEQUENCE [LARGE SCALE GENOMIC DNA]</scope>
    <source>
        <strain evidence="13">ATCC 700847 / DSM 10411 / MH2</strain>
    </source>
</reference>
<dbReference type="GO" id="GO:0006935">
    <property type="term" value="P:chemotaxis"/>
    <property type="evidence" value="ECO:0007669"/>
    <property type="project" value="UniProtKB-KW"/>
</dbReference>
<proteinExistence type="inferred from homology"/>
<evidence type="ECO:0000313" key="12">
    <source>
        <dbReference type="EMBL" id="AEA33838.1"/>
    </source>
</evidence>
<evidence type="ECO:0000256" key="1">
    <source>
        <dbReference type="ARBA" id="ARBA00002254"/>
    </source>
</evidence>
<reference evidence="13" key="2">
    <citation type="submission" date="2011-03" db="EMBL/GenBank/DDBJ databases">
        <title>The complete genome of Hippea maritima DSM 10411.</title>
        <authorList>
            <consortium name="US DOE Joint Genome Institute (JGI-PGF)"/>
            <person name="Lucas S."/>
            <person name="Copeland A."/>
            <person name="Lapidus A."/>
            <person name="Bruce D."/>
            <person name="Goodwin L."/>
            <person name="Pitluck S."/>
            <person name="Peters L."/>
            <person name="Kyrpides N."/>
            <person name="Mavromatis K."/>
            <person name="Pagani I."/>
            <person name="Ivanova N."/>
            <person name="Mikhailova N."/>
            <person name="Lu M."/>
            <person name="Detter J.C."/>
            <person name="Tapia R."/>
            <person name="Han C."/>
            <person name="Land M."/>
            <person name="Hauser L."/>
            <person name="Markowitz V."/>
            <person name="Cheng J.-F."/>
            <person name="Hugenholtz P."/>
            <person name="Woyke T."/>
            <person name="Wu D."/>
            <person name="Spring S."/>
            <person name="Schroeder M."/>
            <person name="Brambilla E."/>
            <person name="Klenk H.-P."/>
            <person name="Eisen J.A."/>
        </authorList>
    </citation>
    <scope>NUCLEOTIDE SEQUENCE [LARGE SCALE GENOMIC DNA]</scope>
    <source>
        <strain evidence="13">ATCC 700847 / DSM 10411 / MH2</strain>
    </source>
</reference>
<evidence type="ECO:0000256" key="3">
    <source>
        <dbReference type="ARBA" id="ARBA00008281"/>
    </source>
</evidence>
<feature type="region of interest" description="Disordered" evidence="11">
    <location>
        <begin position="51"/>
        <end position="76"/>
    </location>
</feature>
<keyword evidence="6 10" id="KW-0812">Transmembrane</keyword>
<dbReference type="GO" id="GO:0005886">
    <property type="term" value="C:plasma membrane"/>
    <property type="evidence" value="ECO:0007669"/>
    <property type="project" value="UniProtKB-SubCell"/>
</dbReference>
<keyword evidence="13" id="KW-1185">Reference proteome</keyword>
<dbReference type="AlphaFoldDB" id="F2LVQ4"/>
<gene>
    <name evidence="12" type="ordered locus">Hipma_0868</name>
</gene>
<dbReference type="RefSeq" id="WP_013681879.1">
    <property type="nucleotide sequence ID" value="NC_015318.1"/>
</dbReference>
<evidence type="ECO:0000256" key="7">
    <source>
        <dbReference type="ARBA" id="ARBA00022779"/>
    </source>
</evidence>
<dbReference type="EMBL" id="CP002606">
    <property type="protein sequence ID" value="AEA33838.1"/>
    <property type="molecule type" value="Genomic_DNA"/>
</dbReference>
<feature type="transmembrane region" description="Helical" evidence="10">
    <location>
        <begin position="23"/>
        <end position="45"/>
    </location>
</feature>
<dbReference type="STRING" id="760142.Hipma_0868"/>
<dbReference type="Pfam" id="PF03748">
    <property type="entry name" value="FliL"/>
    <property type="match status" value="1"/>
</dbReference>
<keyword evidence="12" id="KW-0282">Flagellum</keyword>
<keyword evidence="12" id="KW-0969">Cilium</keyword>
<keyword evidence="12" id="KW-0966">Cell projection</keyword>
<dbReference type="HOGENOM" id="CLU_099018_2_0_7"/>
<dbReference type="PANTHER" id="PTHR35091:SF2">
    <property type="entry name" value="FLAGELLAR PROTEIN FLIL"/>
    <property type="match status" value="1"/>
</dbReference>
<keyword evidence="5 10" id="KW-0145">Chemotaxis</keyword>
<sequence>MAKEKEAPAENQEAPKKKGKGKLLIIIIAVVILAVAGVAVKMFLFNGTKKQTTPNQHKSEVTHEQAQEEEPVEPAESTVVSQSHLTPVVIGPIIVNLADVGGDRYLKIKLVLLEAKRAAKKEEKEGEKTGISLEDAVVKDTIISVLSAKTSDDLLSASGKEELKNELISAINQALHMNLVKRIYFLSFIIQ</sequence>
<evidence type="ECO:0000256" key="8">
    <source>
        <dbReference type="ARBA" id="ARBA00022989"/>
    </source>
</evidence>
<keyword evidence="9 10" id="KW-0472">Membrane</keyword>
<dbReference type="InParanoid" id="F2LVQ4"/>
<evidence type="ECO:0000256" key="9">
    <source>
        <dbReference type="ARBA" id="ARBA00023136"/>
    </source>
</evidence>
<dbReference type="OrthoDB" id="9799777at2"/>
<dbReference type="eggNOG" id="COG1580">
    <property type="taxonomic scope" value="Bacteria"/>
</dbReference>
<keyword evidence="8 10" id="KW-1133">Transmembrane helix</keyword>
<dbReference type="GO" id="GO:0009425">
    <property type="term" value="C:bacterial-type flagellum basal body"/>
    <property type="evidence" value="ECO:0007669"/>
    <property type="project" value="InterPro"/>
</dbReference>
<dbReference type="Proteomes" id="UP000008139">
    <property type="component" value="Chromosome"/>
</dbReference>
<keyword evidence="7 10" id="KW-0283">Flagellar rotation</keyword>
<evidence type="ECO:0000256" key="5">
    <source>
        <dbReference type="ARBA" id="ARBA00022500"/>
    </source>
</evidence>
<dbReference type="PANTHER" id="PTHR35091">
    <property type="entry name" value="FLAGELLAR PROTEIN FLIL"/>
    <property type="match status" value="1"/>
</dbReference>